<feature type="region of interest" description="Disordered" evidence="1">
    <location>
        <begin position="1"/>
        <end position="21"/>
    </location>
</feature>
<dbReference type="PANTHER" id="PTHR11669:SF8">
    <property type="entry name" value="DNA POLYMERASE III SUBUNIT DELTA"/>
    <property type="match status" value="1"/>
</dbReference>
<keyword evidence="2" id="KW-0808">Transferase</keyword>
<evidence type="ECO:0000256" key="1">
    <source>
        <dbReference type="SAM" id="MobiDB-lite"/>
    </source>
</evidence>
<dbReference type="Proteomes" id="UP001626536">
    <property type="component" value="Chromosome"/>
</dbReference>
<gene>
    <name evidence="2" type="ORF">RZS28_16655</name>
</gene>
<keyword evidence="3" id="KW-1185">Reference proteome</keyword>
<sequence>MAPRPRASATDDAAPEADRYEDAPHPREIYALFGHAEAEGELLQSYRSGRLPQAFIIGGPPGVGKATLAWRLARFLLANPEPASAFVQAASDLFVAEDDPIARQVASLAHPDLFLLRRAWNEKTKKHFTDIRVDDVRRAIHMFQQAAGRGGYRICLVDSAEDLNPSGANALLKLIEEPPPRSLFLIVAHKPNRVLATLRSRSSKIALRPLGSSDIAQVVTALGPPWSELGEAELKTAIARGQGSVHDVLRLLNSGGVELDANLHRMLDKLPAIDWRQVHALADRVAPRDNDDYDTMLVSVFDWLDARVRRGASLEGGDRVRQLAPYAEVWEKVAGAARETETLNLDRRPLVFSIFADLAAAARASSS</sequence>
<dbReference type="RefSeq" id="WP_407338844.1">
    <property type="nucleotide sequence ID" value="NZ_CP136862.1"/>
</dbReference>
<dbReference type="GO" id="GO:0003887">
    <property type="term" value="F:DNA-directed DNA polymerase activity"/>
    <property type="evidence" value="ECO:0007669"/>
    <property type="project" value="UniProtKB-EC"/>
</dbReference>
<evidence type="ECO:0000313" key="3">
    <source>
        <dbReference type="Proteomes" id="UP001626536"/>
    </source>
</evidence>
<dbReference type="InterPro" id="IPR027417">
    <property type="entry name" value="P-loop_NTPase"/>
</dbReference>
<protein>
    <submittedName>
        <fullName evidence="2">DNA polymerase III subunit delta</fullName>
        <ecNumber evidence="2">2.7.7.7</ecNumber>
    </submittedName>
</protein>
<dbReference type="NCBIfam" id="NF005677">
    <property type="entry name" value="PRK07471.1"/>
    <property type="match status" value="1"/>
</dbReference>
<dbReference type="Pfam" id="PF13177">
    <property type="entry name" value="DNA_pol3_delta2"/>
    <property type="match status" value="1"/>
</dbReference>
<reference evidence="2 3" key="1">
    <citation type="submission" date="2023-10" db="EMBL/GenBank/DDBJ databases">
        <title>Novel methanotroph of the genus Methylocapsa from a subarctic wetland.</title>
        <authorList>
            <person name="Belova S.E."/>
            <person name="Oshkin I.Y."/>
            <person name="Miroshnikov K."/>
            <person name="Dedysh S.N."/>
        </authorList>
    </citation>
    <scope>NUCLEOTIDE SEQUENCE [LARGE SCALE GENOMIC DNA]</scope>
    <source>
        <strain evidence="2 3">RX1</strain>
    </source>
</reference>
<evidence type="ECO:0000313" key="2">
    <source>
        <dbReference type="EMBL" id="WOJ89405.1"/>
    </source>
</evidence>
<dbReference type="SUPFAM" id="SSF52540">
    <property type="entry name" value="P-loop containing nucleoside triphosphate hydrolases"/>
    <property type="match status" value="1"/>
</dbReference>
<accession>A0ABZ0HRL6</accession>
<dbReference type="PANTHER" id="PTHR11669">
    <property type="entry name" value="REPLICATION FACTOR C / DNA POLYMERASE III GAMMA-TAU SUBUNIT"/>
    <property type="match status" value="1"/>
</dbReference>
<name>A0ABZ0HRL6_9HYPH</name>
<keyword evidence="2" id="KW-0548">Nucleotidyltransferase</keyword>
<dbReference type="Gene3D" id="3.40.50.300">
    <property type="entry name" value="P-loop containing nucleotide triphosphate hydrolases"/>
    <property type="match status" value="1"/>
</dbReference>
<dbReference type="EMBL" id="CP136862">
    <property type="protein sequence ID" value="WOJ89405.1"/>
    <property type="molecule type" value="Genomic_DNA"/>
</dbReference>
<proteinExistence type="predicted"/>
<dbReference type="InterPro" id="IPR050238">
    <property type="entry name" value="DNA_Rep/Repair_Clamp_Loader"/>
</dbReference>
<organism evidence="2 3">
    <name type="scientific">Methylocapsa polymorpha</name>
    <dbReference type="NCBI Taxonomy" id="3080828"/>
    <lineage>
        <taxon>Bacteria</taxon>
        <taxon>Pseudomonadati</taxon>
        <taxon>Pseudomonadota</taxon>
        <taxon>Alphaproteobacteria</taxon>
        <taxon>Hyphomicrobiales</taxon>
        <taxon>Beijerinckiaceae</taxon>
        <taxon>Methylocapsa</taxon>
    </lineage>
</organism>
<dbReference type="EC" id="2.7.7.7" evidence="2"/>